<evidence type="ECO:0000256" key="6">
    <source>
        <dbReference type="PROSITE-ProRule" id="PRU00169"/>
    </source>
</evidence>
<dbReference type="GO" id="GO:0006355">
    <property type="term" value="P:regulation of DNA-templated transcription"/>
    <property type="evidence" value="ECO:0007669"/>
    <property type="project" value="InterPro"/>
</dbReference>
<dbReference type="Gene3D" id="1.10.10.10">
    <property type="entry name" value="Winged helix-like DNA-binding domain superfamily/Winged helix DNA-binding domain"/>
    <property type="match status" value="1"/>
</dbReference>
<dbReference type="Pfam" id="PF00486">
    <property type="entry name" value="Trans_reg_C"/>
    <property type="match status" value="1"/>
</dbReference>
<evidence type="ECO:0000256" key="5">
    <source>
        <dbReference type="ARBA" id="ARBA00023163"/>
    </source>
</evidence>
<dbReference type="PROSITE" id="PS51755">
    <property type="entry name" value="OMPR_PHOB"/>
    <property type="match status" value="1"/>
</dbReference>
<dbReference type="Proteomes" id="UP000509367">
    <property type="component" value="Chromosome"/>
</dbReference>
<evidence type="ECO:0000256" key="4">
    <source>
        <dbReference type="ARBA" id="ARBA00023125"/>
    </source>
</evidence>
<dbReference type="CDD" id="cd19934">
    <property type="entry name" value="REC_OmpR_EcPhoP-like"/>
    <property type="match status" value="1"/>
</dbReference>
<evidence type="ECO:0000256" key="1">
    <source>
        <dbReference type="ARBA" id="ARBA00022553"/>
    </source>
</evidence>
<feature type="domain" description="Response regulatory" evidence="8">
    <location>
        <begin position="2"/>
        <end position="116"/>
    </location>
</feature>
<dbReference type="RefSeq" id="WP_175277149.1">
    <property type="nucleotide sequence ID" value="NZ_CP054836.1"/>
</dbReference>
<dbReference type="SMART" id="SM00448">
    <property type="entry name" value="REC"/>
    <property type="match status" value="1"/>
</dbReference>
<evidence type="ECO:0000259" key="8">
    <source>
        <dbReference type="PROSITE" id="PS50110"/>
    </source>
</evidence>
<dbReference type="PROSITE" id="PS50110">
    <property type="entry name" value="RESPONSE_REGULATORY"/>
    <property type="match status" value="1"/>
</dbReference>
<dbReference type="GO" id="GO:0032993">
    <property type="term" value="C:protein-DNA complex"/>
    <property type="evidence" value="ECO:0007669"/>
    <property type="project" value="TreeGrafter"/>
</dbReference>
<reference evidence="10 11" key="1">
    <citation type="submission" date="2020-06" db="EMBL/GenBank/DDBJ databases">
        <title>Oricola thermophila sp. nov. isolated from a tidal sediments.</title>
        <authorList>
            <person name="Kwon K.K."/>
            <person name="Yang S.-H."/>
            <person name="Park M.-J."/>
        </authorList>
    </citation>
    <scope>NUCLEOTIDE SEQUENCE [LARGE SCALE GENOMIC DNA]</scope>
    <source>
        <strain evidence="10 11">MEBiC13590</strain>
    </source>
</reference>
<evidence type="ECO:0000256" key="2">
    <source>
        <dbReference type="ARBA" id="ARBA00023012"/>
    </source>
</evidence>
<proteinExistence type="predicted"/>
<dbReference type="Gene3D" id="3.40.50.2300">
    <property type="match status" value="1"/>
</dbReference>
<name>A0A6N1VK02_9HYPH</name>
<dbReference type="GO" id="GO:0000976">
    <property type="term" value="F:transcription cis-regulatory region binding"/>
    <property type="evidence" value="ECO:0007669"/>
    <property type="project" value="TreeGrafter"/>
</dbReference>
<sequence>MRILLIEDDRRIREDVTAALEASGYIVDPEEDGEEGWFKGDTEDYGAAILDLGLPHMDGLAVLKRWREAGRDLPVLVLTARGSWTERVEGIDAGADDYLAKPFRVEELLARLRAVLRRSAGHAAPVIRAGEAELDPRQMRLSVRGVPVNLSPQEYRLVAYLMLNKGRVVPQQELAEHLQSLHFERESNAVEVLIARVRRKLPIRLIETRRGFGYTIPDTPAQSA</sequence>
<feature type="modified residue" description="4-aspartylphosphate" evidence="6">
    <location>
        <position position="51"/>
    </location>
</feature>
<evidence type="ECO:0000259" key="9">
    <source>
        <dbReference type="PROSITE" id="PS51755"/>
    </source>
</evidence>
<dbReference type="GO" id="GO:0005829">
    <property type="term" value="C:cytosol"/>
    <property type="evidence" value="ECO:0007669"/>
    <property type="project" value="TreeGrafter"/>
</dbReference>
<keyword evidence="5" id="KW-0804">Transcription</keyword>
<dbReference type="InterPro" id="IPR036388">
    <property type="entry name" value="WH-like_DNA-bd_sf"/>
</dbReference>
<dbReference type="PANTHER" id="PTHR48111">
    <property type="entry name" value="REGULATOR OF RPOS"/>
    <property type="match status" value="1"/>
</dbReference>
<dbReference type="FunFam" id="3.40.50.2300:FF:000002">
    <property type="entry name" value="DNA-binding response regulator PhoP"/>
    <property type="match status" value="1"/>
</dbReference>
<evidence type="ECO:0000256" key="7">
    <source>
        <dbReference type="PROSITE-ProRule" id="PRU01091"/>
    </source>
</evidence>
<keyword evidence="11" id="KW-1185">Reference proteome</keyword>
<dbReference type="Gene3D" id="6.10.250.690">
    <property type="match status" value="1"/>
</dbReference>
<evidence type="ECO:0000256" key="3">
    <source>
        <dbReference type="ARBA" id="ARBA00023015"/>
    </source>
</evidence>
<accession>A0A6N1VK02</accession>
<dbReference type="InterPro" id="IPR039420">
    <property type="entry name" value="WalR-like"/>
</dbReference>
<gene>
    <name evidence="10" type="ORF">HTY61_12720</name>
</gene>
<dbReference type="KEGG" id="orm:HTY61_12720"/>
<evidence type="ECO:0000313" key="11">
    <source>
        <dbReference type="Proteomes" id="UP000509367"/>
    </source>
</evidence>
<feature type="domain" description="OmpR/PhoB-type" evidence="9">
    <location>
        <begin position="124"/>
        <end position="218"/>
    </location>
</feature>
<keyword evidence="3" id="KW-0805">Transcription regulation</keyword>
<keyword evidence="1 6" id="KW-0597">Phosphoprotein</keyword>
<dbReference type="CDD" id="cd00383">
    <property type="entry name" value="trans_reg_C"/>
    <property type="match status" value="1"/>
</dbReference>
<protein>
    <submittedName>
        <fullName evidence="10">Response regulator transcription factor</fullName>
    </submittedName>
</protein>
<dbReference type="SUPFAM" id="SSF52172">
    <property type="entry name" value="CheY-like"/>
    <property type="match status" value="1"/>
</dbReference>
<dbReference type="Pfam" id="PF00072">
    <property type="entry name" value="Response_reg"/>
    <property type="match status" value="1"/>
</dbReference>
<dbReference type="InterPro" id="IPR001789">
    <property type="entry name" value="Sig_transdc_resp-reg_receiver"/>
</dbReference>
<dbReference type="InterPro" id="IPR011006">
    <property type="entry name" value="CheY-like_superfamily"/>
</dbReference>
<dbReference type="PANTHER" id="PTHR48111:SF37">
    <property type="entry name" value="RESPONSE REGULATOR PROTEIN CARR"/>
    <property type="match status" value="1"/>
</dbReference>
<organism evidence="10 11">
    <name type="scientific">Oricola thermophila</name>
    <dbReference type="NCBI Taxonomy" id="2742145"/>
    <lineage>
        <taxon>Bacteria</taxon>
        <taxon>Pseudomonadati</taxon>
        <taxon>Pseudomonadota</taxon>
        <taxon>Alphaproteobacteria</taxon>
        <taxon>Hyphomicrobiales</taxon>
        <taxon>Ahrensiaceae</taxon>
        <taxon>Oricola</taxon>
    </lineage>
</organism>
<dbReference type="SMART" id="SM00862">
    <property type="entry name" value="Trans_reg_C"/>
    <property type="match status" value="1"/>
</dbReference>
<dbReference type="AlphaFoldDB" id="A0A6N1VK02"/>
<dbReference type="EMBL" id="CP054836">
    <property type="protein sequence ID" value="QKV19257.1"/>
    <property type="molecule type" value="Genomic_DNA"/>
</dbReference>
<evidence type="ECO:0000313" key="10">
    <source>
        <dbReference type="EMBL" id="QKV19257.1"/>
    </source>
</evidence>
<dbReference type="GO" id="GO:0000156">
    <property type="term" value="F:phosphorelay response regulator activity"/>
    <property type="evidence" value="ECO:0007669"/>
    <property type="project" value="TreeGrafter"/>
</dbReference>
<keyword evidence="2" id="KW-0902">Two-component regulatory system</keyword>
<keyword evidence="4 7" id="KW-0238">DNA-binding</keyword>
<dbReference type="InterPro" id="IPR001867">
    <property type="entry name" value="OmpR/PhoB-type_DNA-bd"/>
</dbReference>
<feature type="DNA-binding region" description="OmpR/PhoB-type" evidence="7">
    <location>
        <begin position="124"/>
        <end position="218"/>
    </location>
</feature>